<dbReference type="InterPro" id="IPR057727">
    <property type="entry name" value="WCX_dom"/>
</dbReference>
<evidence type="ECO:0000313" key="5">
    <source>
        <dbReference type="EMBL" id="OMF53824.1"/>
    </source>
</evidence>
<dbReference type="InterPro" id="IPR026881">
    <property type="entry name" value="WYL_dom"/>
</dbReference>
<evidence type="ECO:0000259" key="4">
    <source>
        <dbReference type="Pfam" id="PF25583"/>
    </source>
</evidence>
<dbReference type="STRING" id="297318.BK138_18585"/>
<reference evidence="5 6" key="1">
    <citation type="submission" date="2016-11" db="EMBL/GenBank/DDBJ databases">
        <title>Paenibacillus species isolates.</title>
        <authorList>
            <person name="Beno S.M."/>
        </authorList>
    </citation>
    <scope>NUCLEOTIDE SEQUENCE [LARGE SCALE GENOMIC DNA]</scope>
    <source>
        <strain evidence="5 6">FSL R5-0378</strain>
    </source>
</reference>
<dbReference type="AlphaFoldDB" id="A0A1R1EPQ9"/>
<accession>A0A1R1EPQ9</accession>
<keyword evidence="6" id="KW-1185">Reference proteome</keyword>
<evidence type="ECO:0000259" key="3">
    <source>
        <dbReference type="Pfam" id="PF13280"/>
    </source>
</evidence>
<evidence type="ECO:0000313" key="6">
    <source>
        <dbReference type="Proteomes" id="UP000187172"/>
    </source>
</evidence>
<feature type="domain" description="Helix-turn-helix type 11" evidence="2">
    <location>
        <begin position="6"/>
        <end position="59"/>
    </location>
</feature>
<dbReference type="InterPro" id="IPR028349">
    <property type="entry name" value="PafC-like"/>
</dbReference>
<dbReference type="InterPro" id="IPR036388">
    <property type="entry name" value="WH-like_DNA-bd_sf"/>
</dbReference>
<name>A0A1R1EPQ9_9BACL</name>
<evidence type="ECO:0000256" key="1">
    <source>
        <dbReference type="SAM" id="MobiDB-lite"/>
    </source>
</evidence>
<gene>
    <name evidence="5" type="ORF">BK138_18585</name>
</gene>
<dbReference type="SUPFAM" id="SSF46785">
    <property type="entry name" value="Winged helix' DNA-binding domain"/>
    <property type="match status" value="1"/>
</dbReference>
<dbReference type="GO" id="GO:0003677">
    <property type="term" value="F:DNA binding"/>
    <property type="evidence" value="ECO:0007669"/>
    <property type="project" value="UniProtKB-KW"/>
</dbReference>
<dbReference type="PROSITE" id="PS52050">
    <property type="entry name" value="WYL"/>
    <property type="match status" value="1"/>
</dbReference>
<dbReference type="PANTHER" id="PTHR34580:SF1">
    <property type="entry name" value="PROTEIN PAFC"/>
    <property type="match status" value="1"/>
</dbReference>
<dbReference type="PIRSF" id="PIRSF016838">
    <property type="entry name" value="PafC"/>
    <property type="match status" value="1"/>
</dbReference>
<comment type="caution">
    <text evidence="5">The sequence shown here is derived from an EMBL/GenBank/DDBJ whole genome shotgun (WGS) entry which is preliminary data.</text>
</comment>
<feature type="domain" description="WYL" evidence="3">
    <location>
        <begin position="138"/>
        <end position="203"/>
    </location>
</feature>
<dbReference type="Pfam" id="PF13280">
    <property type="entry name" value="WYL"/>
    <property type="match status" value="1"/>
</dbReference>
<dbReference type="InterPro" id="IPR036390">
    <property type="entry name" value="WH_DNA-bd_sf"/>
</dbReference>
<keyword evidence="5" id="KW-0238">DNA-binding</keyword>
<organism evidence="5 6">
    <name type="scientific">Paenibacillus rhizosphaerae</name>
    <dbReference type="NCBI Taxonomy" id="297318"/>
    <lineage>
        <taxon>Bacteria</taxon>
        <taxon>Bacillati</taxon>
        <taxon>Bacillota</taxon>
        <taxon>Bacilli</taxon>
        <taxon>Bacillales</taxon>
        <taxon>Paenibacillaceae</taxon>
        <taxon>Paenibacillus</taxon>
    </lineage>
</organism>
<dbReference type="EMBL" id="MRTP01000004">
    <property type="protein sequence ID" value="OMF53824.1"/>
    <property type="molecule type" value="Genomic_DNA"/>
</dbReference>
<feature type="region of interest" description="Disordered" evidence="1">
    <location>
        <begin position="203"/>
        <end position="224"/>
    </location>
</feature>
<dbReference type="InterPro" id="IPR013196">
    <property type="entry name" value="HTH_11"/>
</dbReference>
<dbReference type="RefSeq" id="WP_076171649.1">
    <property type="nucleotide sequence ID" value="NZ_MRTP01000004.1"/>
</dbReference>
<sequence length="312" mass="35614">MNRMDRLMAILIALQQGNQTAAGLAAKLEVSRRTILRDMQALSEMGIPLAAVSGPQGGYYLMEGYQLPPLQLNSREALCLLFALEGLTRYADTPFNSERWTVMDKIKAILPRETAETVHPMLDRLEVEVPKRKYTVPHLNELLDYASSNQWVSVFYHSMNNRRRLLIHPLRIYAANGFWYCDAYSQTHGEQRIFRIDRMTELRPEDPPEVGEGDGDRHQGKSEPQTVHIRAKLTYRGMLQVERDEHVGEQISAVGNEEWLADFHLPVSEWHWAVQLFYALGTEAEVLEPEALRREVCAKAAGLLAAYEANHT</sequence>
<dbReference type="PANTHER" id="PTHR34580">
    <property type="match status" value="1"/>
</dbReference>
<evidence type="ECO:0000259" key="2">
    <source>
        <dbReference type="Pfam" id="PF08279"/>
    </source>
</evidence>
<dbReference type="Proteomes" id="UP000187172">
    <property type="component" value="Unassembled WGS sequence"/>
</dbReference>
<dbReference type="Pfam" id="PF08279">
    <property type="entry name" value="HTH_11"/>
    <property type="match status" value="1"/>
</dbReference>
<feature type="domain" description="WCX" evidence="4">
    <location>
        <begin position="226"/>
        <end position="304"/>
    </location>
</feature>
<dbReference type="Pfam" id="PF25583">
    <property type="entry name" value="WCX"/>
    <property type="match status" value="1"/>
</dbReference>
<dbReference type="InterPro" id="IPR051534">
    <property type="entry name" value="CBASS_pafABC_assoc_protein"/>
</dbReference>
<protein>
    <submittedName>
        <fullName evidence="5">DNA-binding transcriptional regulator</fullName>
    </submittedName>
</protein>
<proteinExistence type="predicted"/>
<dbReference type="Gene3D" id="1.10.10.10">
    <property type="entry name" value="Winged helix-like DNA-binding domain superfamily/Winged helix DNA-binding domain"/>
    <property type="match status" value="1"/>
</dbReference>